<dbReference type="EMBL" id="SPPA01000003">
    <property type="protein sequence ID" value="TFV12982.1"/>
    <property type="molecule type" value="Genomic_DNA"/>
</dbReference>
<dbReference type="OrthoDB" id="290036at2"/>
<proteinExistence type="predicted"/>
<dbReference type="RefSeq" id="WP_135054458.1">
    <property type="nucleotide sequence ID" value="NZ_JADGLC010000003.1"/>
</dbReference>
<dbReference type="Gene3D" id="3.30.300.20">
    <property type="match status" value="1"/>
</dbReference>
<dbReference type="Proteomes" id="UP000297396">
    <property type="component" value="Unassembled WGS sequence"/>
</dbReference>
<accession>A0A4Y9K631</accession>
<organism evidence="1 2">
    <name type="scientific">Muribacter muris</name>
    <dbReference type="NCBI Taxonomy" id="67855"/>
    <lineage>
        <taxon>Bacteria</taxon>
        <taxon>Pseudomonadati</taxon>
        <taxon>Pseudomonadota</taxon>
        <taxon>Gammaproteobacteria</taxon>
        <taxon>Pasteurellales</taxon>
        <taxon>Pasteurellaceae</taxon>
        <taxon>Muribacter</taxon>
    </lineage>
</organism>
<comment type="caution">
    <text evidence="1">The sequence shown here is derived from an EMBL/GenBank/DDBJ whole genome shotgun (WGS) entry which is preliminary data.</text>
</comment>
<dbReference type="AlphaFoldDB" id="A0A4Y9K631"/>
<protein>
    <submittedName>
        <fullName evidence="1">OsmC family peroxiredoxin</fullName>
    </submittedName>
</protein>
<sequence>MTSTCKIAYQGQLRMKTTHLANGQTIITDAGKNVGGKGENISPADLLTSTLASCAMTIMALRAEQLGADFSGCYAETSKEVDMQQFRVTKICINFHLKAEFSAEVRNAVESASRELCIVGRSLNADLIQKFEFIYE</sequence>
<dbReference type="SUPFAM" id="SSF82784">
    <property type="entry name" value="OsmC-like"/>
    <property type="match status" value="1"/>
</dbReference>
<dbReference type="InterPro" id="IPR003718">
    <property type="entry name" value="OsmC/Ohr_fam"/>
</dbReference>
<gene>
    <name evidence="1" type="ORF">E4T80_01950</name>
</gene>
<reference evidence="1 2" key="1">
    <citation type="submission" date="2019-03" db="EMBL/GenBank/DDBJ databases">
        <title>Diversity of the mouse oral microbiome.</title>
        <authorList>
            <person name="Joseph S."/>
            <person name="Aduse-Opoku J."/>
            <person name="Curtis M."/>
            <person name="Wade W."/>
            <person name="Hashim A."/>
        </authorList>
    </citation>
    <scope>NUCLEOTIDE SEQUENCE [LARGE SCALE GENOMIC DNA]</scope>
    <source>
        <strain evidence="1 2">WT12</strain>
    </source>
</reference>
<evidence type="ECO:0000313" key="1">
    <source>
        <dbReference type="EMBL" id="TFV12982.1"/>
    </source>
</evidence>
<name>A0A4Y9K631_9PAST</name>
<dbReference type="PANTHER" id="PTHR39624">
    <property type="entry name" value="PROTEIN INVOLVED IN RIMO-MEDIATED BETA-METHYLTHIOLATION OF RIBOSOMAL PROTEIN S12 YCAO"/>
    <property type="match status" value="1"/>
</dbReference>
<dbReference type="PANTHER" id="PTHR39624:SF2">
    <property type="entry name" value="OSMC-LIKE PROTEIN"/>
    <property type="match status" value="1"/>
</dbReference>
<evidence type="ECO:0000313" key="2">
    <source>
        <dbReference type="Proteomes" id="UP000297396"/>
    </source>
</evidence>
<dbReference type="InterPro" id="IPR036102">
    <property type="entry name" value="OsmC/Ohrsf"/>
</dbReference>
<dbReference type="InterPro" id="IPR015946">
    <property type="entry name" value="KH_dom-like_a/b"/>
</dbReference>
<dbReference type="Pfam" id="PF02566">
    <property type="entry name" value="OsmC"/>
    <property type="match status" value="1"/>
</dbReference>